<dbReference type="OrthoDB" id="285793at2759"/>
<feature type="compositionally biased region" description="Acidic residues" evidence="3">
    <location>
        <begin position="210"/>
        <end position="221"/>
    </location>
</feature>
<reference evidence="4 5" key="1">
    <citation type="submission" date="2019-09" db="EMBL/GenBank/DDBJ databases">
        <title>Bird 10,000 Genomes (B10K) Project - Family phase.</title>
        <authorList>
            <person name="Zhang G."/>
        </authorList>
    </citation>
    <scope>NUCLEOTIDE SEQUENCE [LARGE SCALE GENOMIC DNA]</scope>
    <source>
        <strain evidence="4">B10K-DU-002-35</strain>
        <tissue evidence="4">Muscle</tissue>
    </source>
</reference>
<dbReference type="SMART" id="SM00541">
    <property type="entry name" value="FYRN"/>
    <property type="match status" value="1"/>
</dbReference>
<proteinExistence type="predicted"/>
<dbReference type="EMBL" id="VXBP01009404">
    <property type="protein sequence ID" value="NXO03531.1"/>
    <property type="molecule type" value="Genomic_DNA"/>
</dbReference>
<dbReference type="PROSITE" id="PS51543">
    <property type="entry name" value="FYRC"/>
    <property type="match status" value="1"/>
</dbReference>
<feature type="compositionally biased region" description="Low complexity" evidence="3">
    <location>
        <begin position="178"/>
        <end position="190"/>
    </location>
</feature>
<evidence type="ECO:0000313" key="4">
    <source>
        <dbReference type="EMBL" id="NXO03531.1"/>
    </source>
</evidence>
<evidence type="ECO:0000256" key="2">
    <source>
        <dbReference type="ARBA" id="ARBA00023242"/>
    </source>
</evidence>
<protein>
    <submittedName>
        <fullName evidence="4">TBRG1 regulator</fullName>
    </submittedName>
</protein>
<comment type="caution">
    <text evidence="4">The sequence shown here is derived from an EMBL/GenBank/DDBJ whole genome shotgun (WGS) entry which is preliminary data.</text>
</comment>
<feature type="compositionally biased region" description="Basic and acidic residues" evidence="3">
    <location>
        <begin position="43"/>
        <end position="53"/>
    </location>
</feature>
<dbReference type="PROSITE" id="PS51542">
    <property type="entry name" value="FYRN"/>
    <property type="match status" value="1"/>
</dbReference>
<dbReference type="GO" id="GO:0005634">
    <property type="term" value="C:nucleus"/>
    <property type="evidence" value="ECO:0007669"/>
    <property type="project" value="UniProtKB-SubCell"/>
</dbReference>
<evidence type="ECO:0000256" key="1">
    <source>
        <dbReference type="ARBA" id="ARBA00004123"/>
    </source>
</evidence>
<accession>A0A7L1NU97</accession>
<comment type="subcellular location">
    <subcellularLocation>
        <location evidence="1">Nucleus</location>
    </subcellularLocation>
</comment>
<dbReference type="InterPro" id="IPR003889">
    <property type="entry name" value="FYrich_C"/>
</dbReference>
<keyword evidence="2" id="KW-0539">Nucleus</keyword>
<keyword evidence="5" id="KW-1185">Reference proteome</keyword>
<organism evidence="4 5">
    <name type="scientific">Rhinopomastus cyanomelas</name>
    <name type="common">Common scimitarbill</name>
    <dbReference type="NCBI Taxonomy" id="113115"/>
    <lineage>
        <taxon>Eukaryota</taxon>
        <taxon>Metazoa</taxon>
        <taxon>Chordata</taxon>
        <taxon>Craniata</taxon>
        <taxon>Vertebrata</taxon>
        <taxon>Euteleostomi</taxon>
        <taxon>Archelosauria</taxon>
        <taxon>Archosauria</taxon>
        <taxon>Dinosauria</taxon>
        <taxon>Saurischia</taxon>
        <taxon>Theropoda</taxon>
        <taxon>Coelurosauria</taxon>
        <taxon>Aves</taxon>
        <taxon>Neognathae</taxon>
        <taxon>Neoaves</taxon>
        <taxon>Telluraves</taxon>
        <taxon>Coraciimorphae</taxon>
        <taxon>Bucerotiformes</taxon>
        <taxon>Rhinopomastidae</taxon>
        <taxon>Rhinopomastus</taxon>
    </lineage>
</organism>
<name>A0A7L1NU97_RHICY</name>
<sequence length="221" mass="23315">PGSRAGGRFGTPREELGLLGPRAEEPGPPNSRPSGPPSGPIEGSRDDPRDHQKPSGGGPRGGPKPEQPPTTVLATDAPSSPLGGGHRRWPPVDLPLTLGSLTVHSLGAGPVATWPPPGFHSSRLFASTRRPTRRCLYSCRVLEGPRCQLLCQDEPGRPLAAATPDLCHRRLLQALAQAGGRPKAPAPGAGDHFFGLSHPTVRRLLRGEAPGDEEDEDEEEE</sequence>
<feature type="region of interest" description="Disordered" evidence="3">
    <location>
        <begin position="178"/>
        <end position="221"/>
    </location>
</feature>
<evidence type="ECO:0000256" key="3">
    <source>
        <dbReference type="SAM" id="MobiDB-lite"/>
    </source>
</evidence>
<feature type="compositionally biased region" description="Pro residues" evidence="3">
    <location>
        <begin position="26"/>
        <end position="39"/>
    </location>
</feature>
<dbReference type="AlphaFoldDB" id="A0A7L1NU97"/>
<dbReference type="InterPro" id="IPR003888">
    <property type="entry name" value="FYrich_N"/>
</dbReference>
<feature type="region of interest" description="Disordered" evidence="3">
    <location>
        <begin position="1"/>
        <end position="91"/>
    </location>
</feature>
<dbReference type="Pfam" id="PF05965">
    <property type="entry name" value="FYRC"/>
    <property type="match status" value="1"/>
</dbReference>
<evidence type="ECO:0000313" key="5">
    <source>
        <dbReference type="Proteomes" id="UP000565785"/>
    </source>
</evidence>
<dbReference type="Proteomes" id="UP000565785">
    <property type="component" value="Unassembled WGS sequence"/>
</dbReference>
<feature type="non-terminal residue" evidence="4">
    <location>
        <position position="221"/>
    </location>
</feature>
<dbReference type="Pfam" id="PF05964">
    <property type="entry name" value="FYRN"/>
    <property type="match status" value="1"/>
</dbReference>
<feature type="non-terminal residue" evidence="4">
    <location>
        <position position="1"/>
    </location>
</feature>
<dbReference type="Gene3D" id="3.30.160.360">
    <property type="match status" value="1"/>
</dbReference>
<gene>
    <name evidence="4" type="primary">Tbrg1</name>
    <name evidence="4" type="ORF">RHICYA_R15983</name>
</gene>